<sequence>MIDDGMRTRIGAAIAKAEQGTRAEFVAAVARRADDYRSNSLLAGLVGGLIGGIAAWTLLPWPGAGETIVCELAGFLLAFALAAFTPLGIRIVPVRRQRRLASRLAKLVFLQRGLASTPERCGVLFFVSRAEHYVEIVADRGIDQAVEPGAWQRIVDAFTAAVKRGEVEQGYLGAIEALGALLAQHYPPQGDNPNRIPDRLVEL</sequence>
<dbReference type="PANTHER" id="PTHR30373:SF8">
    <property type="entry name" value="BLL7265 PROTEIN"/>
    <property type="match status" value="1"/>
</dbReference>
<accession>A0ABU0YIZ9</accession>
<evidence type="ECO:0000313" key="4">
    <source>
        <dbReference type="Proteomes" id="UP001230156"/>
    </source>
</evidence>
<proteinExistence type="predicted"/>
<dbReference type="InterPro" id="IPR007621">
    <property type="entry name" value="TPM_dom"/>
</dbReference>
<dbReference type="Pfam" id="PF04536">
    <property type="entry name" value="TPM_phosphatase"/>
    <property type="match status" value="1"/>
</dbReference>
<feature type="transmembrane region" description="Helical" evidence="1">
    <location>
        <begin position="73"/>
        <end position="93"/>
    </location>
</feature>
<protein>
    <submittedName>
        <fullName evidence="3">TPM domain-containing protein</fullName>
    </submittedName>
</protein>
<dbReference type="Proteomes" id="UP001230156">
    <property type="component" value="Unassembled WGS sequence"/>
</dbReference>
<name>A0ABU0YIZ9_9PROT</name>
<evidence type="ECO:0000313" key="3">
    <source>
        <dbReference type="EMBL" id="MDQ7247689.1"/>
    </source>
</evidence>
<organism evidence="3 4">
    <name type="scientific">Dongia sedimenti</name>
    <dbReference type="NCBI Taxonomy" id="3064282"/>
    <lineage>
        <taxon>Bacteria</taxon>
        <taxon>Pseudomonadati</taxon>
        <taxon>Pseudomonadota</taxon>
        <taxon>Alphaproteobacteria</taxon>
        <taxon>Rhodospirillales</taxon>
        <taxon>Dongiaceae</taxon>
        <taxon>Dongia</taxon>
    </lineage>
</organism>
<feature type="domain" description="TPM" evidence="2">
    <location>
        <begin position="85"/>
        <end position="180"/>
    </location>
</feature>
<feature type="transmembrane region" description="Helical" evidence="1">
    <location>
        <begin position="41"/>
        <end position="61"/>
    </location>
</feature>
<dbReference type="Gene3D" id="3.10.310.50">
    <property type="match status" value="1"/>
</dbReference>
<gene>
    <name evidence="3" type="ORF">Q8A70_08420</name>
</gene>
<evidence type="ECO:0000256" key="1">
    <source>
        <dbReference type="SAM" id="Phobius"/>
    </source>
</evidence>
<reference evidence="4" key="1">
    <citation type="submission" date="2023-08" db="EMBL/GenBank/DDBJ databases">
        <title>Rhodospirillaceae gen. nov., a novel taxon isolated from the Yangtze River Yuezi River estuary sludge.</title>
        <authorList>
            <person name="Ruan L."/>
        </authorList>
    </citation>
    <scope>NUCLEOTIDE SEQUENCE [LARGE SCALE GENOMIC DNA]</scope>
    <source>
        <strain evidence="4">R-7</strain>
    </source>
</reference>
<evidence type="ECO:0000259" key="2">
    <source>
        <dbReference type="Pfam" id="PF04536"/>
    </source>
</evidence>
<dbReference type="RefSeq" id="WP_379955124.1">
    <property type="nucleotide sequence ID" value="NZ_JAUYVI010000003.1"/>
</dbReference>
<dbReference type="EMBL" id="JAUYVI010000003">
    <property type="protein sequence ID" value="MDQ7247689.1"/>
    <property type="molecule type" value="Genomic_DNA"/>
</dbReference>
<keyword evidence="4" id="KW-1185">Reference proteome</keyword>
<dbReference type="PANTHER" id="PTHR30373">
    <property type="entry name" value="UPF0603 PROTEIN YGCG"/>
    <property type="match status" value="1"/>
</dbReference>
<comment type="caution">
    <text evidence="3">The sequence shown here is derived from an EMBL/GenBank/DDBJ whole genome shotgun (WGS) entry which is preliminary data.</text>
</comment>
<keyword evidence="1" id="KW-1133">Transmembrane helix</keyword>
<keyword evidence="1" id="KW-0812">Transmembrane</keyword>
<keyword evidence="1" id="KW-0472">Membrane</keyword>